<evidence type="ECO:0000313" key="4">
    <source>
        <dbReference type="Proteomes" id="UP000613582"/>
    </source>
</evidence>
<dbReference type="EMBL" id="BMGH01000001">
    <property type="protein sequence ID" value="GGC98139.1"/>
    <property type="molecule type" value="Genomic_DNA"/>
</dbReference>
<dbReference type="AlphaFoldDB" id="A0A8J2V267"/>
<proteinExistence type="predicted"/>
<dbReference type="Proteomes" id="UP000613582">
    <property type="component" value="Unassembled WGS sequence"/>
</dbReference>
<feature type="chain" id="PRO_5035173875" evidence="1">
    <location>
        <begin position="28"/>
        <end position="621"/>
    </location>
</feature>
<dbReference type="PANTHER" id="PTHR10357">
    <property type="entry name" value="ALPHA-AMYLASE FAMILY MEMBER"/>
    <property type="match status" value="1"/>
</dbReference>
<comment type="caution">
    <text evidence="3">The sequence shown here is derived from an EMBL/GenBank/DDBJ whole genome shotgun (WGS) entry which is preliminary data.</text>
</comment>
<evidence type="ECO:0000313" key="3">
    <source>
        <dbReference type="EMBL" id="GGC98139.1"/>
    </source>
</evidence>
<name>A0A8J2V267_9PROT</name>
<gene>
    <name evidence="3" type="ORF">GCM10011342_03840</name>
</gene>
<reference evidence="3" key="2">
    <citation type="submission" date="2020-09" db="EMBL/GenBank/DDBJ databases">
        <authorList>
            <person name="Sun Q."/>
            <person name="Zhou Y."/>
        </authorList>
    </citation>
    <scope>NUCLEOTIDE SEQUENCE</scope>
    <source>
        <strain evidence="3">CGMCC 1.12921</strain>
    </source>
</reference>
<dbReference type="CDD" id="cd11339">
    <property type="entry name" value="AmyAc_bac_CMD_like_2"/>
    <property type="match status" value="1"/>
</dbReference>
<feature type="signal peptide" evidence="1">
    <location>
        <begin position="1"/>
        <end position="27"/>
    </location>
</feature>
<feature type="domain" description="Glycosyl hydrolase family 13 catalytic" evidence="2">
    <location>
        <begin position="45"/>
        <end position="526"/>
    </location>
</feature>
<keyword evidence="1" id="KW-0732">Signal</keyword>
<protein>
    <submittedName>
        <fullName evidence="3">Alpha-amylase</fullName>
    </submittedName>
</protein>
<evidence type="ECO:0000256" key="1">
    <source>
        <dbReference type="SAM" id="SignalP"/>
    </source>
</evidence>
<dbReference type="PANTHER" id="PTHR10357:SF209">
    <property type="entry name" value="PERIPLASMIC ALPHA-AMYLASE"/>
    <property type="match status" value="1"/>
</dbReference>
<dbReference type="Gene3D" id="3.20.20.80">
    <property type="entry name" value="Glycosidases"/>
    <property type="match status" value="2"/>
</dbReference>
<organism evidence="3 4">
    <name type="scientific">Aquisalinus flavus</name>
    <dbReference type="NCBI Taxonomy" id="1526572"/>
    <lineage>
        <taxon>Bacteria</taxon>
        <taxon>Pseudomonadati</taxon>
        <taxon>Pseudomonadota</taxon>
        <taxon>Alphaproteobacteria</taxon>
        <taxon>Parvularculales</taxon>
        <taxon>Parvularculaceae</taxon>
        <taxon>Aquisalinus</taxon>
    </lineage>
</organism>
<dbReference type="InterPro" id="IPR017853">
    <property type="entry name" value="GH"/>
</dbReference>
<keyword evidence="4" id="KW-1185">Reference proteome</keyword>
<evidence type="ECO:0000259" key="2">
    <source>
        <dbReference type="SMART" id="SM00642"/>
    </source>
</evidence>
<dbReference type="GO" id="GO:0005975">
    <property type="term" value="P:carbohydrate metabolic process"/>
    <property type="evidence" value="ECO:0007669"/>
    <property type="project" value="InterPro"/>
</dbReference>
<sequence>MRFLPYTAIALMSLAPAPLTVALPAAAENIQPWQERLPQDEIIYFVLPDRFENADPSNDEGGLSGGRLATGFDPTHKGMFHGGDLKGLTARLDYIEGLGATAIWLGPIYKNKVVQGPPGQESAGYHGYWITDFTQIDPHFGTNDDMKALVDAAHARGMKVYLDIIVNHTADVIQYRECHDPDFAGEREPDSFCPYRDKATYPFTTRGLADGAAINDGFMGDQPPWQMAENFERLTDQTFAYTPFVPDSEKDIKVPAWLNDLSVYHNRGNSYFSGESSLYGDFFGLDDLNTEDPRVVAGMIEIFSWWISEFDIDGYRVDTARHVAPEFWHAFIPAILDHAAKEGKPNFHIFGEVALHTPGELAVYTRRDGYPAVLDFGFQQAVRDVLADGKAPLAFADLFMQDALYKHGPDTALQLPVFTGNHDMGRFGRFLSESLPQASEEELLARLKLGHAMMFFARGVPTIYYGDEQGFTGDDGDQDAREDMFPSRVEIYNDNNLIGTDATTAIGNFDTTHPLYRATAGMAALHQAHPALRRGAQVLRLAESEPGGLLALSRLDAETGAEYLVTFNTGTNARTRQVEVDPASNNWTSLSGTCAPASTTTASYRVTVPPLDYTICVSGKN</sequence>
<dbReference type="SMART" id="SM00642">
    <property type="entry name" value="Aamy"/>
    <property type="match status" value="1"/>
</dbReference>
<reference evidence="3" key="1">
    <citation type="journal article" date="2014" name="Int. J. Syst. Evol. Microbiol.">
        <title>Complete genome sequence of Corynebacterium casei LMG S-19264T (=DSM 44701T), isolated from a smear-ripened cheese.</title>
        <authorList>
            <consortium name="US DOE Joint Genome Institute (JGI-PGF)"/>
            <person name="Walter F."/>
            <person name="Albersmeier A."/>
            <person name="Kalinowski J."/>
            <person name="Ruckert C."/>
        </authorList>
    </citation>
    <scope>NUCLEOTIDE SEQUENCE</scope>
    <source>
        <strain evidence="3">CGMCC 1.12921</strain>
    </source>
</reference>
<accession>A0A8J2V267</accession>
<dbReference type="RefSeq" id="WP_188159605.1">
    <property type="nucleotide sequence ID" value="NZ_BMGH01000001.1"/>
</dbReference>
<dbReference type="InterPro" id="IPR006047">
    <property type="entry name" value="GH13_cat_dom"/>
</dbReference>
<dbReference type="SUPFAM" id="SSF51445">
    <property type="entry name" value="(Trans)glycosidases"/>
    <property type="match status" value="1"/>
</dbReference>
<dbReference type="Pfam" id="PF00128">
    <property type="entry name" value="Alpha-amylase"/>
    <property type="match status" value="1"/>
</dbReference>